<evidence type="ECO:0000256" key="2">
    <source>
        <dbReference type="ARBA" id="ARBA00022448"/>
    </source>
</evidence>
<organism evidence="11 12">
    <name type="scientific">Synchytrium microbalum</name>
    <dbReference type="NCBI Taxonomy" id="1806994"/>
    <lineage>
        <taxon>Eukaryota</taxon>
        <taxon>Fungi</taxon>
        <taxon>Fungi incertae sedis</taxon>
        <taxon>Chytridiomycota</taxon>
        <taxon>Chytridiomycota incertae sedis</taxon>
        <taxon>Chytridiomycetes</taxon>
        <taxon>Synchytriales</taxon>
        <taxon>Synchytriaceae</taxon>
        <taxon>Synchytrium</taxon>
    </lineage>
</organism>
<proteinExistence type="predicted"/>
<dbReference type="InterPro" id="IPR005018">
    <property type="entry name" value="DOMON_domain"/>
</dbReference>
<dbReference type="AlphaFoldDB" id="A0A507CDH7"/>
<dbReference type="Gene3D" id="2.60.40.1210">
    <property type="entry name" value="Cellobiose dehydrogenase, cytochrome domain"/>
    <property type="match status" value="2"/>
</dbReference>
<dbReference type="STRING" id="1806994.A0A507CDH7"/>
<dbReference type="Pfam" id="PF16010">
    <property type="entry name" value="CDH-cyt"/>
    <property type="match status" value="2"/>
</dbReference>
<feature type="transmembrane region" description="Helical" evidence="7">
    <location>
        <begin position="352"/>
        <end position="372"/>
    </location>
</feature>
<dbReference type="GO" id="GO:0016020">
    <property type="term" value="C:membrane"/>
    <property type="evidence" value="ECO:0007669"/>
    <property type="project" value="UniProtKB-SubCell"/>
</dbReference>
<dbReference type="GeneID" id="42003039"/>
<evidence type="ECO:0000256" key="6">
    <source>
        <dbReference type="ARBA" id="ARBA00023136"/>
    </source>
</evidence>
<feature type="transmembrane region" description="Helical" evidence="7">
    <location>
        <begin position="281"/>
        <end position="300"/>
    </location>
</feature>
<feature type="transmembrane region" description="Helical" evidence="7">
    <location>
        <begin position="393"/>
        <end position="410"/>
    </location>
</feature>
<feature type="transmembrane region" description="Helical" evidence="7">
    <location>
        <begin position="732"/>
        <end position="752"/>
    </location>
</feature>
<feature type="transmembrane region" description="Helical" evidence="7">
    <location>
        <begin position="237"/>
        <end position="261"/>
    </location>
</feature>
<feature type="transmembrane region" description="Helical" evidence="7">
    <location>
        <begin position="700"/>
        <end position="720"/>
    </location>
</feature>
<feature type="transmembrane region" description="Helical" evidence="7">
    <location>
        <begin position="205"/>
        <end position="225"/>
    </location>
</feature>
<dbReference type="Proteomes" id="UP000319731">
    <property type="component" value="Unassembled WGS sequence"/>
</dbReference>
<evidence type="ECO:0000256" key="4">
    <source>
        <dbReference type="ARBA" id="ARBA00022982"/>
    </source>
</evidence>
<gene>
    <name evidence="11" type="ORF">SmJEL517_g01814</name>
</gene>
<feature type="domain" description="DOMON" evidence="9">
    <location>
        <begin position="419"/>
        <end position="534"/>
    </location>
</feature>
<feature type="transmembrane region" description="Helical" evidence="7">
    <location>
        <begin position="621"/>
        <end position="642"/>
    </location>
</feature>
<keyword evidence="12" id="KW-1185">Reference proteome</keyword>
<dbReference type="InterPro" id="IPR015920">
    <property type="entry name" value="Cellobiose_DH-like_cyt"/>
</dbReference>
<evidence type="ECO:0000259" key="10">
    <source>
        <dbReference type="PROSITE" id="PS50939"/>
    </source>
</evidence>
<comment type="subcellular location">
    <subcellularLocation>
        <location evidence="1">Membrane</location>
    </subcellularLocation>
</comment>
<evidence type="ECO:0000256" key="1">
    <source>
        <dbReference type="ARBA" id="ARBA00004370"/>
    </source>
</evidence>
<evidence type="ECO:0000313" key="12">
    <source>
        <dbReference type="Proteomes" id="UP000319731"/>
    </source>
</evidence>
<keyword evidence="3 7" id="KW-0812">Transmembrane</keyword>
<dbReference type="CDD" id="cd09631">
    <property type="entry name" value="DOMON_DOH"/>
    <property type="match status" value="1"/>
</dbReference>
<feature type="signal peptide" evidence="8">
    <location>
        <begin position="1"/>
        <end position="23"/>
    </location>
</feature>
<comment type="caution">
    <text evidence="11">The sequence shown here is derived from an EMBL/GenBank/DDBJ whole genome shotgun (WGS) entry which is preliminary data.</text>
</comment>
<protein>
    <recommendedName>
        <fullName evidence="13">Cytochrome b561 domain-containing protein</fullName>
    </recommendedName>
</protein>
<dbReference type="InterPro" id="IPR045266">
    <property type="entry name" value="DOH_DOMON"/>
</dbReference>
<dbReference type="CDD" id="cd08760">
    <property type="entry name" value="Cyt_b561_FRRS1_like"/>
    <property type="match status" value="2"/>
</dbReference>
<keyword evidence="8" id="KW-0732">Signal</keyword>
<evidence type="ECO:0000259" key="9">
    <source>
        <dbReference type="PROSITE" id="PS50836"/>
    </source>
</evidence>
<reference evidence="11 12" key="1">
    <citation type="journal article" date="2019" name="Sci. Rep.">
        <title>Comparative genomics of chytrid fungi reveal insights into the obligate biotrophic and pathogenic lifestyle of Synchytrium endobioticum.</title>
        <authorList>
            <person name="van de Vossenberg B.T.L.H."/>
            <person name="Warris S."/>
            <person name="Nguyen H.D.T."/>
            <person name="van Gent-Pelzer M.P.E."/>
            <person name="Joly D.L."/>
            <person name="van de Geest H.C."/>
            <person name="Bonants P.J.M."/>
            <person name="Smith D.S."/>
            <person name="Levesque C.A."/>
            <person name="van der Lee T.A.J."/>
        </authorList>
    </citation>
    <scope>NUCLEOTIDE SEQUENCE [LARGE SCALE GENOMIC DNA]</scope>
    <source>
        <strain evidence="11 12">JEL517</strain>
    </source>
</reference>
<feature type="domain" description="Cytochrome b561" evidence="10">
    <location>
        <begin position="168"/>
        <end position="371"/>
    </location>
</feature>
<sequence>MKSSYYVIIALFLGIALLKVARAQVVIKADPMSMSIFKVNATHATVTLTGPTNIWLSIGVGATMSNADCVVAWANGDNSVTVSRRFSSGLAVPMNYPTQNLQLVNKTVAGTTFTVVVARPIAAMGANEVALAYGNQAYIYAFGSDKPTSNMANAAFGIHTPTARKEFMANFLDAVAAPAGGNGTSAAASVTLGGPSPLYQPLVQYHGILLFFAWCVAAPVGVTIARNMKKELGVWWFRFHALIGTTVFLSQMVGTYMAYYAHNLVSTLPHFSYANTGVHGPLGLIITLATPTQFFLGIFIDRMWSPGRQGIPWYDKTHWWIGRIISFVGIAVTEAGVNLYNKSNPIDFGWIILVYGWVVIITIHQVFAELIYPPIHHTGAIRMFPSSRMKSSYYAILGFFLAISFSWIRVTNAQAVVIKADPMTMSIFKVNTTHATVTLSGPTNIWLSIGVGATMSNADCVVAWANADNTVTVSRRFSSGLTVPMNYPTQNLQILNQTVTGATFTVVVARPIAAVVANEVALAPGNQAYIYAFGTDKPTSNKADSTFGIHTPTGRKEFMANFMDAVAAPAGGNGTAAAAAPVTLGGPSPLYQPLIQYHGILLFFAWCVAAPVGVTIARFHAMLGTTIFISQVVGVYLAYYAHNLVSTLPHFSYANTGFHGPIGGLITILTPAQFFLGIFIDRMWSPGRHGIPWYDKAHWWVGRIATFTGIGVTEAGLVLYQKSNTVDPGWTVLLYGWILIVTVLQVFAELIYPPIHHTAENHDLFEKGDKDHS</sequence>
<dbReference type="Gene3D" id="1.20.120.1770">
    <property type="match status" value="2"/>
</dbReference>
<dbReference type="SMART" id="SM00665">
    <property type="entry name" value="B561"/>
    <property type="match status" value="1"/>
</dbReference>
<dbReference type="OrthoDB" id="19261at2759"/>
<feature type="transmembrane region" description="Helical" evidence="7">
    <location>
        <begin position="594"/>
        <end position="614"/>
    </location>
</feature>
<evidence type="ECO:0000256" key="5">
    <source>
        <dbReference type="ARBA" id="ARBA00022989"/>
    </source>
</evidence>
<evidence type="ECO:0000256" key="8">
    <source>
        <dbReference type="SAM" id="SignalP"/>
    </source>
</evidence>
<feature type="chain" id="PRO_5021340371" description="Cytochrome b561 domain-containing protein" evidence="8">
    <location>
        <begin position="24"/>
        <end position="773"/>
    </location>
</feature>
<keyword evidence="5 7" id="KW-1133">Transmembrane helix</keyword>
<evidence type="ECO:0000256" key="7">
    <source>
        <dbReference type="SAM" id="Phobius"/>
    </source>
</evidence>
<keyword evidence="6 7" id="KW-0472">Membrane</keyword>
<dbReference type="SUPFAM" id="SSF49344">
    <property type="entry name" value="CBD9-like"/>
    <property type="match status" value="2"/>
</dbReference>
<dbReference type="InterPro" id="IPR006593">
    <property type="entry name" value="Cyt_b561/ferric_Rdtase_TM"/>
</dbReference>
<dbReference type="SMART" id="SM00664">
    <property type="entry name" value="DoH"/>
    <property type="match status" value="2"/>
</dbReference>
<dbReference type="EMBL" id="QEAO01000006">
    <property type="protein sequence ID" value="TPX35974.1"/>
    <property type="molecule type" value="Genomic_DNA"/>
</dbReference>
<keyword evidence="2" id="KW-0813">Transport</keyword>
<name>A0A507CDH7_9FUNG</name>
<feature type="transmembrane region" description="Helical" evidence="7">
    <location>
        <begin position="320"/>
        <end position="340"/>
    </location>
</feature>
<keyword evidence="4" id="KW-0249">Electron transport</keyword>
<dbReference type="PANTHER" id="PTHR47797:SF3">
    <property type="entry name" value="CYTOCHROME B561 DOMAIN-CONTAINING PROTEIN"/>
    <property type="match status" value="1"/>
</dbReference>
<dbReference type="PANTHER" id="PTHR47797">
    <property type="entry name" value="DEHYDROGENASE, PUTATIVE (AFU_ORTHOLOGUE AFUA_8G05805)-RELATED"/>
    <property type="match status" value="1"/>
</dbReference>
<accession>A0A507CDH7</accession>
<evidence type="ECO:0008006" key="13">
    <source>
        <dbReference type="Google" id="ProtNLM"/>
    </source>
</evidence>
<dbReference type="PROSITE" id="PS50836">
    <property type="entry name" value="DOMON"/>
    <property type="match status" value="2"/>
</dbReference>
<feature type="domain" description="DOMON" evidence="9">
    <location>
        <begin position="28"/>
        <end position="143"/>
    </location>
</feature>
<feature type="transmembrane region" description="Helical" evidence="7">
    <location>
        <begin position="662"/>
        <end position="680"/>
    </location>
</feature>
<evidence type="ECO:0000313" key="11">
    <source>
        <dbReference type="EMBL" id="TPX35974.1"/>
    </source>
</evidence>
<evidence type="ECO:0000256" key="3">
    <source>
        <dbReference type="ARBA" id="ARBA00022692"/>
    </source>
</evidence>
<dbReference type="RefSeq" id="XP_031026359.1">
    <property type="nucleotide sequence ID" value="XM_031167742.1"/>
</dbReference>
<dbReference type="PROSITE" id="PS50939">
    <property type="entry name" value="CYTOCHROME_B561"/>
    <property type="match status" value="1"/>
</dbReference>